<proteinExistence type="predicted"/>
<reference evidence="1 2" key="1">
    <citation type="submission" date="2018-12" db="EMBL/GenBank/DDBJ databases">
        <authorList>
            <person name="Yu L."/>
        </authorList>
    </citation>
    <scope>NUCLEOTIDE SEQUENCE [LARGE SCALE GENOMIC DNA]</scope>
    <source>
        <strain evidence="1 2">S5H2222</strain>
    </source>
</reference>
<comment type="caution">
    <text evidence="1">The sequence shown here is derived from an EMBL/GenBank/DDBJ whole genome shotgun (WGS) entry which is preliminary data.</text>
</comment>
<protein>
    <submittedName>
        <fullName evidence="1">Uncharacterized protein</fullName>
    </submittedName>
</protein>
<dbReference type="Proteomes" id="UP000276349">
    <property type="component" value="Unassembled WGS sequence"/>
</dbReference>
<organism evidence="1 2">
    <name type="scientific">Lysinibacillus telephonicus</name>
    <dbReference type="NCBI Taxonomy" id="1714840"/>
    <lineage>
        <taxon>Bacteria</taxon>
        <taxon>Bacillati</taxon>
        <taxon>Bacillota</taxon>
        <taxon>Bacilli</taxon>
        <taxon>Bacillales</taxon>
        <taxon>Bacillaceae</taxon>
        <taxon>Lysinibacillus</taxon>
    </lineage>
</organism>
<dbReference type="RefSeq" id="WP_126295908.1">
    <property type="nucleotide sequence ID" value="NZ_RXNR01000078.1"/>
</dbReference>
<evidence type="ECO:0000313" key="1">
    <source>
        <dbReference type="EMBL" id="RTQ88455.1"/>
    </source>
</evidence>
<dbReference type="OrthoDB" id="8402552at2"/>
<sequence length="609" mass="70714">MSFKEEFKREMRNIKNDAAKEVDKYWAIDFQGHKIEIHNKMLEETVKVDGRIVASNTRQSIWSHLMPYSTLSGTFQTEDGKHHKVFVKIGGLVRLNIVVKVDGRVIFKEAITLEFLPWSNKEFIVPYLEQQIKEHHKIINTDLPDDAYLVDENHPKLAPGLSDQLVSEGVTPFFTKKLLKLFMEQVENPTTQTRKATYEKIKEEKVISYFHELLELFVLEEIDEQRVQQEAIWLLEHAAHREVVKFAIIILGCTDCESMKERVKILALHEEFTGVALFALKNGTSNSNDSIWQIAKSVSGWGKIEAINFLEPNTEEIRLWILTEGTKNNVMNHYSSLICAEKGKLDIMLHESEISKELFIGAGEIILGLLGEVTHQAIDEYEYSGQVLMRYTYHAKTHCSGLEHFYILTRIAKYMSEDEETWNERYATNWKPHERQAVKEAILEIAKDPIWIQQTSSILHSGNKKDTHALAIAQYYKLDITELLFEKLKNDPNNLDYHMAIIATKDRKAIEALVTFMDRFESFEKLTEDEHFIIISLLEALGEYEGTGLHFIEKCLRSDDSSFQYFALNTLEKQDKRHWDRPDFIDVIQKIANKSKEKENRQLAKNLLS</sequence>
<dbReference type="AlphaFoldDB" id="A0A431UFZ5"/>
<keyword evidence="2" id="KW-1185">Reference proteome</keyword>
<dbReference type="EMBL" id="RXNR01000078">
    <property type="protein sequence ID" value="RTQ88455.1"/>
    <property type="molecule type" value="Genomic_DNA"/>
</dbReference>
<gene>
    <name evidence="1" type="ORF">EKG35_17870</name>
</gene>
<evidence type="ECO:0000313" key="2">
    <source>
        <dbReference type="Proteomes" id="UP000276349"/>
    </source>
</evidence>
<accession>A0A431UFZ5</accession>
<name>A0A431UFZ5_9BACI</name>